<feature type="region of interest" description="Disordered" evidence="1">
    <location>
        <begin position="62"/>
        <end position="102"/>
    </location>
</feature>
<gene>
    <name evidence="2" type="ORF">D9756_005482</name>
</gene>
<accession>A0A8H5D898</accession>
<feature type="compositionally biased region" description="Low complexity" evidence="1">
    <location>
        <begin position="89"/>
        <end position="102"/>
    </location>
</feature>
<evidence type="ECO:0000313" key="2">
    <source>
        <dbReference type="EMBL" id="KAF5354999.1"/>
    </source>
</evidence>
<keyword evidence="3" id="KW-1185">Reference proteome</keyword>
<organism evidence="2 3">
    <name type="scientific">Leucocoprinus leucothites</name>
    <dbReference type="NCBI Taxonomy" id="201217"/>
    <lineage>
        <taxon>Eukaryota</taxon>
        <taxon>Fungi</taxon>
        <taxon>Dikarya</taxon>
        <taxon>Basidiomycota</taxon>
        <taxon>Agaricomycotina</taxon>
        <taxon>Agaricomycetes</taxon>
        <taxon>Agaricomycetidae</taxon>
        <taxon>Agaricales</taxon>
        <taxon>Agaricineae</taxon>
        <taxon>Agaricaceae</taxon>
        <taxon>Leucocoprinus</taxon>
    </lineage>
</organism>
<name>A0A8H5D898_9AGAR</name>
<evidence type="ECO:0000256" key="1">
    <source>
        <dbReference type="SAM" id="MobiDB-lite"/>
    </source>
</evidence>
<dbReference type="AlphaFoldDB" id="A0A8H5D898"/>
<protein>
    <submittedName>
        <fullName evidence="2">Uncharacterized protein</fullName>
    </submittedName>
</protein>
<dbReference type="OrthoDB" id="2651020at2759"/>
<evidence type="ECO:0000313" key="3">
    <source>
        <dbReference type="Proteomes" id="UP000559027"/>
    </source>
</evidence>
<dbReference type="Proteomes" id="UP000559027">
    <property type="component" value="Unassembled WGS sequence"/>
</dbReference>
<proteinExistence type="predicted"/>
<reference evidence="2 3" key="1">
    <citation type="journal article" date="2020" name="ISME J.">
        <title>Uncovering the hidden diversity of litter-decomposition mechanisms in mushroom-forming fungi.</title>
        <authorList>
            <person name="Floudas D."/>
            <person name="Bentzer J."/>
            <person name="Ahren D."/>
            <person name="Johansson T."/>
            <person name="Persson P."/>
            <person name="Tunlid A."/>
        </authorList>
    </citation>
    <scope>NUCLEOTIDE SEQUENCE [LARGE SCALE GENOMIC DNA]</scope>
    <source>
        <strain evidence="2 3">CBS 146.42</strain>
    </source>
</reference>
<feature type="compositionally biased region" description="Basic residues" evidence="1">
    <location>
        <begin position="70"/>
        <end position="82"/>
    </location>
</feature>
<dbReference type="EMBL" id="JAACJO010000008">
    <property type="protein sequence ID" value="KAF5354999.1"/>
    <property type="molecule type" value="Genomic_DNA"/>
</dbReference>
<sequence>MPLAIDLRVYDVQHYNPPECRILRHPFDIVQVTHAYDATQEVPFEMDLCNLLQTMKLEGSQAEKGSAKISKFRATKRPRRSHGRGELSHGGSDCSSSSSGSSASNTVSKEAAFANTIPLAETHEVFGCAYLQAVCSQLDNYPTTSGEYLEAIFIHREILSSFPGAHRDCARAFTDLAYRIEQRAWRADRDADLDAVTAFRNEAWMIASTM</sequence>
<comment type="caution">
    <text evidence="2">The sequence shown here is derived from an EMBL/GenBank/DDBJ whole genome shotgun (WGS) entry which is preliminary data.</text>
</comment>